<dbReference type="STRING" id="1428628.WN71_038110"/>
<name>A0A1J4NK73_9ACTN</name>
<gene>
    <name evidence="3" type="ORF">WN71_038110</name>
</gene>
<evidence type="ECO:0000259" key="2">
    <source>
        <dbReference type="Pfam" id="PF12158"/>
    </source>
</evidence>
<feature type="transmembrane region" description="Helical" evidence="1">
    <location>
        <begin position="6"/>
        <end position="25"/>
    </location>
</feature>
<protein>
    <recommendedName>
        <fullName evidence="2">DUF3592 domain-containing protein</fullName>
    </recommendedName>
</protein>
<keyword evidence="1" id="KW-0812">Transmembrane</keyword>
<dbReference type="InterPro" id="IPR021994">
    <property type="entry name" value="DUF3592"/>
</dbReference>
<accession>A0A1J4NK73</accession>
<keyword evidence="1" id="KW-1133">Transmembrane helix</keyword>
<dbReference type="AlphaFoldDB" id="A0A1J4NK73"/>
<evidence type="ECO:0000256" key="1">
    <source>
        <dbReference type="SAM" id="Phobius"/>
    </source>
</evidence>
<proteinExistence type="predicted"/>
<sequence>MEAFFYVIPSIVIAVVVLGAVKVVGRSRQMHRAWNSGVTAEAKCLQAYTTTSGGGGDTSVTTTLHHIYEFTTREGRLVRFEEEDGPAMTVIGDIVTVHYEPEHPERATARPPARGKLLAGTGFLLVFLGVLAAFAVAFMIGAHSAFSAGDDFAP</sequence>
<keyword evidence="4" id="KW-1185">Reference proteome</keyword>
<feature type="domain" description="DUF3592" evidence="2">
    <location>
        <begin position="52"/>
        <end position="112"/>
    </location>
</feature>
<reference evidence="3" key="1">
    <citation type="submission" date="2016-10" db="EMBL/GenBank/DDBJ databases">
        <title>Genome sequence of Streptomyces mangrovisoli MUSC 149.</title>
        <authorList>
            <person name="Lee L.-H."/>
            <person name="Ser H.-L."/>
        </authorList>
    </citation>
    <scope>NUCLEOTIDE SEQUENCE [LARGE SCALE GENOMIC DNA]</scope>
    <source>
        <strain evidence="3">MUSC 149</strain>
    </source>
</reference>
<dbReference type="RefSeq" id="WP_046584115.1">
    <property type="nucleotide sequence ID" value="NZ_LAVA02000148.1"/>
</dbReference>
<dbReference type="Proteomes" id="UP000034196">
    <property type="component" value="Unassembled WGS sequence"/>
</dbReference>
<keyword evidence="1" id="KW-0472">Membrane</keyword>
<comment type="caution">
    <text evidence="3">The sequence shown here is derived from an EMBL/GenBank/DDBJ whole genome shotgun (WGS) entry which is preliminary data.</text>
</comment>
<evidence type="ECO:0000313" key="4">
    <source>
        <dbReference type="Proteomes" id="UP000034196"/>
    </source>
</evidence>
<dbReference type="EMBL" id="LAVA02000148">
    <property type="protein sequence ID" value="OIJ62699.1"/>
    <property type="molecule type" value="Genomic_DNA"/>
</dbReference>
<organism evidence="3 4">
    <name type="scientific">Streptomyces mangrovisoli</name>
    <dbReference type="NCBI Taxonomy" id="1428628"/>
    <lineage>
        <taxon>Bacteria</taxon>
        <taxon>Bacillati</taxon>
        <taxon>Actinomycetota</taxon>
        <taxon>Actinomycetes</taxon>
        <taxon>Kitasatosporales</taxon>
        <taxon>Streptomycetaceae</taxon>
        <taxon>Streptomyces</taxon>
    </lineage>
</organism>
<evidence type="ECO:0000313" key="3">
    <source>
        <dbReference type="EMBL" id="OIJ62699.1"/>
    </source>
</evidence>
<feature type="transmembrane region" description="Helical" evidence="1">
    <location>
        <begin position="117"/>
        <end position="140"/>
    </location>
</feature>
<dbReference type="OrthoDB" id="4221100at2"/>
<dbReference type="Pfam" id="PF12158">
    <property type="entry name" value="DUF3592"/>
    <property type="match status" value="1"/>
</dbReference>